<evidence type="ECO:0000313" key="3">
    <source>
        <dbReference type="EMBL" id="MDN3706932.1"/>
    </source>
</evidence>
<reference evidence="4" key="3">
    <citation type="submission" date="2023-06" db="EMBL/GenBank/DDBJ databases">
        <authorList>
            <person name="Lucena T."/>
            <person name="Sun Q."/>
        </authorList>
    </citation>
    <scope>NUCLEOTIDE SEQUENCE</scope>
    <source>
        <strain evidence="4">CECT 7184</strain>
    </source>
</reference>
<protein>
    <recommendedName>
        <fullName evidence="6">Lipocalin-like domain-containing protein</fullName>
    </recommendedName>
</protein>
<sequence length="178" mass="19305">MKKIFFVAAFAFAGLTMVSCSSDDSSPVVTTDTPTPSTDSPNPGTDTPNPGTDTPDPVSLMVGTWKATTLSYSFTIPGQEEQTHQFPFDHASIKGGCATDYLTVEEGTVVNLKQNNKNEEGNCVDVNIAGTWTEDAISITGETQPREVVSFNQTELVLKYEMTFNGRSTDVTVKYTRQ</sequence>
<reference evidence="4" key="1">
    <citation type="journal article" date="2014" name="Int. J. Syst. Evol. Microbiol.">
        <title>Complete genome of a new Firmicutes species belonging to the dominant human colonic microbiota ('Ruminococcus bicirculans') reveals two chromosomes and a selective capacity to utilize plant glucans.</title>
        <authorList>
            <consortium name="NISC Comparative Sequencing Program"/>
            <person name="Wegmann U."/>
            <person name="Louis P."/>
            <person name="Goesmann A."/>
            <person name="Henrissat B."/>
            <person name="Duncan S.H."/>
            <person name="Flint H.J."/>
        </authorList>
    </citation>
    <scope>NUCLEOTIDE SEQUENCE</scope>
    <source>
        <strain evidence="4">CECT 7184</strain>
    </source>
</reference>
<evidence type="ECO:0000256" key="1">
    <source>
        <dbReference type="SAM" id="MobiDB-lite"/>
    </source>
</evidence>
<feature type="region of interest" description="Disordered" evidence="1">
    <location>
        <begin position="20"/>
        <end position="56"/>
    </location>
</feature>
<feature type="compositionally biased region" description="Low complexity" evidence="1">
    <location>
        <begin position="21"/>
        <end position="56"/>
    </location>
</feature>
<proteinExistence type="predicted"/>
<feature type="chain" id="PRO_5045032523" description="Lipocalin-like domain-containing protein" evidence="2">
    <location>
        <begin position="23"/>
        <end position="178"/>
    </location>
</feature>
<dbReference type="RefSeq" id="WP_290362981.1">
    <property type="nucleotide sequence ID" value="NZ_JAUFQU010000001.1"/>
</dbReference>
<organism evidence="4 5">
    <name type="scientific">Paenimyroides ceti</name>
    <dbReference type="NCBI Taxonomy" id="395087"/>
    <lineage>
        <taxon>Bacteria</taxon>
        <taxon>Pseudomonadati</taxon>
        <taxon>Bacteroidota</taxon>
        <taxon>Flavobacteriia</taxon>
        <taxon>Flavobacteriales</taxon>
        <taxon>Flavobacteriaceae</taxon>
        <taxon>Paenimyroides</taxon>
    </lineage>
</organism>
<keyword evidence="2" id="KW-0732">Signal</keyword>
<dbReference type="PROSITE" id="PS51257">
    <property type="entry name" value="PROKAR_LIPOPROTEIN"/>
    <property type="match status" value="1"/>
</dbReference>
<name>A0ABT8CZJ5_9FLAO</name>
<keyword evidence="5" id="KW-1185">Reference proteome</keyword>
<evidence type="ECO:0000313" key="4">
    <source>
        <dbReference type="EMBL" id="MDN3709073.1"/>
    </source>
</evidence>
<comment type="caution">
    <text evidence="4">The sequence shown here is derived from an EMBL/GenBank/DDBJ whole genome shotgun (WGS) entry which is preliminary data.</text>
</comment>
<dbReference type="EMBL" id="JAUFQU010000014">
    <property type="protein sequence ID" value="MDN3709073.1"/>
    <property type="molecule type" value="Genomic_DNA"/>
</dbReference>
<evidence type="ECO:0008006" key="6">
    <source>
        <dbReference type="Google" id="ProtNLM"/>
    </source>
</evidence>
<accession>A0ABT8CZJ5</accession>
<evidence type="ECO:0000256" key="2">
    <source>
        <dbReference type="SAM" id="SignalP"/>
    </source>
</evidence>
<evidence type="ECO:0000313" key="5">
    <source>
        <dbReference type="Proteomes" id="UP001242368"/>
    </source>
</evidence>
<gene>
    <name evidence="3" type="ORF">QW060_07270</name>
    <name evidence="4" type="ORF">QW060_18620</name>
</gene>
<dbReference type="Proteomes" id="UP001242368">
    <property type="component" value="Unassembled WGS sequence"/>
</dbReference>
<feature type="signal peptide" evidence="2">
    <location>
        <begin position="1"/>
        <end position="22"/>
    </location>
</feature>
<reference evidence="5" key="2">
    <citation type="journal article" date="2019" name="Int. J. Syst. Evol. Microbiol.">
        <title>The Global Catalogue of Microorganisms (GCM) 10K type strain sequencing project: providing services to taxonomists for standard genome sequencing and annotation.</title>
        <authorList>
            <consortium name="The Broad Institute Genomics Platform"/>
            <consortium name="The Broad Institute Genome Sequencing Center for Infectious Disease"/>
            <person name="Wu L."/>
            <person name="Ma J."/>
        </authorList>
    </citation>
    <scope>NUCLEOTIDE SEQUENCE [LARGE SCALE GENOMIC DNA]</scope>
    <source>
        <strain evidence="5">CECT 7184</strain>
    </source>
</reference>
<dbReference type="EMBL" id="JAUFQU010000001">
    <property type="protein sequence ID" value="MDN3706932.1"/>
    <property type="molecule type" value="Genomic_DNA"/>
</dbReference>